<protein>
    <submittedName>
        <fullName evidence="1">DUF2867 domain-containing protein</fullName>
    </submittedName>
</protein>
<gene>
    <name evidence="1" type="ORF">QFW80_03560</name>
</gene>
<organism evidence="1 2">
    <name type="scientific">Luteimonas rhizosphaericola</name>
    <dbReference type="NCBI Taxonomy" id="3042024"/>
    <lineage>
        <taxon>Bacteria</taxon>
        <taxon>Pseudomonadati</taxon>
        <taxon>Pseudomonadota</taxon>
        <taxon>Gammaproteobacteria</taxon>
        <taxon>Lysobacterales</taxon>
        <taxon>Lysobacteraceae</taxon>
        <taxon>Luteimonas</taxon>
    </lineage>
</organism>
<name>A0ABT6JFY1_9GAMM</name>
<evidence type="ECO:0000313" key="1">
    <source>
        <dbReference type="EMBL" id="MDH5829597.1"/>
    </source>
</evidence>
<dbReference type="InterPro" id="IPR021295">
    <property type="entry name" value="DUF2867"/>
</dbReference>
<sequence>MHALVHPARGFPMVRLPSSDGGRPVEVCLVAQLSPGSGDHLFARASGCQQHHETFVDALDEPSAKLFGVDFDRGERTAVYSFAVDAPGHPFHRHAGHRVFTAISGSGGAQLRFCTIDDDILERDPHAFLDSLQVVDVPPDSLFTVRFAGGTWHQFAPRSAGSPHPVFFALSCHTDELGGIRDPALAGIVQRDGADIPTLTQLLPPAVQQLLAAQPFHHLRVSTTTLSMHAAPDTLALRACAHIRERMGLARRWLAGPAAPEGFIGRRYRHAALERGIVPPGSLLSEQFRDGFDHEDLFALEIRDHLPSTPARAMLEDVLEGFLSNRPVGVSLLMRVRNLLVKPLRLRTSPLGCPVSSLLSSDRDRLFAGRYPVLGERHSTDGRRIEVLLGADDHHLAFRSSVAVEQTDRGLLVTLGTRVRCRNGFGRVYMSLIERAHRRYIAPTMLEMAVAFALRSREALSPHRAVANA</sequence>
<proteinExistence type="predicted"/>
<keyword evidence="2" id="KW-1185">Reference proteome</keyword>
<dbReference type="Proteomes" id="UP001156831">
    <property type="component" value="Unassembled WGS sequence"/>
</dbReference>
<dbReference type="Pfam" id="PF11066">
    <property type="entry name" value="DUF2867"/>
    <property type="match status" value="1"/>
</dbReference>
<dbReference type="EMBL" id="JARXRN010000016">
    <property type="protein sequence ID" value="MDH5829597.1"/>
    <property type="molecule type" value="Genomic_DNA"/>
</dbReference>
<comment type="caution">
    <text evidence="1">The sequence shown here is derived from an EMBL/GenBank/DDBJ whole genome shotgun (WGS) entry which is preliminary data.</text>
</comment>
<dbReference type="RefSeq" id="WP_280599811.1">
    <property type="nucleotide sequence ID" value="NZ_JARXRN010000016.1"/>
</dbReference>
<reference evidence="1 2" key="1">
    <citation type="submission" date="2023-04" db="EMBL/GenBank/DDBJ databases">
        <title>Luteimonas sp. M1R5S18.</title>
        <authorList>
            <person name="Sun J.-Q."/>
        </authorList>
    </citation>
    <scope>NUCLEOTIDE SEQUENCE [LARGE SCALE GENOMIC DNA]</scope>
    <source>
        <strain evidence="1 2">M1R5S18</strain>
    </source>
</reference>
<accession>A0ABT6JFY1</accession>
<evidence type="ECO:0000313" key="2">
    <source>
        <dbReference type="Proteomes" id="UP001156831"/>
    </source>
</evidence>